<dbReference type="Pfam" id="PF00069">
    <property type="entry name" value="Pkinase"/>
    <property type="match status" value="2"/>
</dbReference>
<dbReference type="InterPro" id="IPR053157">
    <property type="entry name" value="Sterol_Uptake_Regulator"/>
</dbReference>
<dbReference type="AlphaFoldDB" id="A0A3D8T4M5"/>
<dbReference type="GO" id="GO:0001228">
    <property type="term" value="F:DNA-binding transcription activator activity, RNA polymerase II-specific"/>
    <property type="evidence" value="ECO:0007669"/>
    <property type="project" value="TreeGrafter"/>
</dbReference>
<dbReference type="PANTHER" id="PTHR47784">
    <property type="entry name" value="STEROL UPTAKE CONTROL PROTEIN 2"/>
    <property type="match status" value="1"/>
</dbReference>
<dbReference type="EMBL" id="PVWQ01000001">
    <property type="protein sequence ID" value="RDW93490.1"/>
    <property type="molecule type" value="Genomic_DNA"/>
</dbReference>
<protein>
    <recommendedName>
        <fullName evidence="2">Protein kinase domain-containing protein</fullName>
    </recommendedName>
</protein>
<dbReference type="PROSITE" id="PS00107">
    <property type="entry name" value="PROTEIN_KINASE_ATP"/>
    <property type="match status" value="1"/>
</dbReference>
<dbReference type="GeneID" id="38111182"/>
<dbReference type="Gene3D" id="1.10.510.10">
    <property type="entry name" value="Transferase(Phosphotransferase) domain 1"/>
    <property type="match status" value="1"/>
</dbReference>
<feature type="domain" description="Protein kinase" evidence="2">
    <location>
        <begin position="405"/>
        <end position="774"/>
    </location>
</feature>
<evidence type="ECO:0000256" key="1">
    <source>
        <dbReference type="PROSITE-ProRule" id="PRU10141"/>
    </source>
</evidence>
<dbReference type="PANTHER" id="PTHR47784:SF5">
    <property type="entry name" value="STEROL UPTAKE CONTROL PROTEIN 2"/>
    <property type="match status" value="1"/>
</dbReference>
<dbReference type="PROSITE" id="PS50011">
    <property type="entry name" value="PROTEIN_KINASE_DOM"/>
    <property type="match status" value="1"/>
</dbReference>
<dbReference type="OrthoDB" id="5350673at2759"/>
<organism evidence="3 4">
    <name type="scientific">Aspergillus mulundensis</name>
    <dbReference type="NCBI Taxonomy" id="1810919"/>
    <lineage>
        <taxon>Eukaryota</taxon>
        <taxon>Fungi</taxon>
        <taxon>Dikarya</taxon>
        <taxon>Ascomycota</taxon>
        <taxon>Pezizomycotina</taxon>
        <taxon>Eurotiomycetes</taxon>
        <taxon>Eurotiomycetidae</taxon>
        <taxon>Eurotiales</taxon>
        <taxon>Aspergillaceae</taxon>
        <taxon>Aspergillus</taxon>
        <taxon>Aspergillus subgen. Nidulantes</taxon>
    </lineage>
</organism>
<keyword evidence="4" id="KW-1185">Reference proteome</keyword>
<keyword evidence="1" id="KW-0067">ATP-binding</keyword>
<dbReference type="InterPro" id="IPR017441">
    <property type="entry name" value="Protein_kinase_ATP_BS"/>
</dbReference>
<evidence type="ECO:0000313" key="4">
    <source>
        <dbReference type="Proteomes" id="UP000256690"/>
    </source>
</evidence>
<dbReference type="InterPro" id="IPR000719">
    <property type="entry name" value="Prot_kinase_dom"/>
</dbReference>
<dbReference type="Gene3D" id="3.30.200.20">
    <property type="entry name" value="Phosphorylase Kinase, domain 1"/>
    <property type="match status" value="1"/>
</dbReference>
<keyword evidence="1" id="KW-0547">Nucleotide-binding</keyword>
<sequence>MNHFTAVTALSLFDGPKNTDVWQKHVPFEAGSNPMLMHGLLAVAALHLATTTLDCNNYYVRALHHHSLGLQLFKNQITHPSTCTDSSDALFTFSVLLVVWAFAAPVVSNNSLAIDDILNSLGLIRGCKTLFLLHHETILDRPVGRILEIQPPTEAANAIPVPSVLGDVFRHLQSMAHHDHVHLDAIEDLQRIILKALNPVTGPHNTNLVAAWPAAVSDEYWARLRRHEPVAVLIFLHYAVLLQFYEDQYWWMAGCSRSIVDVAEGSLTGAQRDGLGWTGCLERIVMLKDVRFAMGSPESSPTTGNRVYLVMDLAKKSEWSSLQCLWLDMLYSSAVTYYTTPTYFHGNPITWRRVRLLSTIATSTSHDDHDHYIRYHWINGAEELERYEPGGYHPVMIGDKLHNRYSIVDKLGYGGYSTVWLARDTETGHYVALKVGTADSDSVTREINTLRCLASPGHEAIPTVLDDFELEGPNGRHRCYSTSVAACNLQDASFSELFPIDVARAISGRLVLAVAYLHENGFVHGDLHLRNILVKLPSSLNHLSIQDYYTKYGQPGTEPVTRRDGKALPPNVPQEAVTPVWLGKHARDFNIADTNILLSDFGETFAPHNDKQKSLAKDCHTPLAHRPPEARFAPTSPLSYPADIWSLALAIWEILGMQPLFSAELATEDNMICQHLDALGAHSMPESWWNEWTARSKYFDEGREPKERREVWPRPLEESFEEDIQDWRYREAKFHPGVFGPEEAAAIVELMRKMLVLRPEGRITIREVLTSRWMVGWVVPELERRWLWGDKEVDSLSDWSVFRNLRSML</sequence>
<name>A0A3D8T4M5_9EURO</name>
<dbReference type="RefSeq" id="XP_026608673.1">
    <property type="nucleotide sequence ID" value="XM_026742828.1"/>
</dbReference>
<dbReference type="GO" id="GO:0004672">
    <property type="term" value="F:protein kinase activity"/>
    <property type="evidence" value="ECO:0007669"/>
    <property type="project" value="InterPro"/>
</dbReference>
<evidence type="ECO:0000259" key="2">
    <source>
        <dbReference type="PROSITE" id="PS50011"/>
    </source>
</evidence>
<dbReference type="Pfam" id="PF11951">
    <property type="entry name" value="Fungal_trans_2"/>
    <property type="match status" value="1"/>
</dbReference>
<dbReference type="GO" id="GO:0005524">
    <property type="term" value="F:ATP binding"/>
    <property type="evidence" value="ECO:0007669"/>
    <property type="project" value="UniProtKB-UniRule"/>
</dbReference>
<dbReference type="Proteomes" id="UP000256690">
    <property type="component" value="Unassembled WGS sequence"/>
</dbReference>
<dbReference type="STRING" id="1810919.A0A3D8T4M5"/>
<evidence type="ECO:0000313" key="3">
    <source>
        <dbReference type="EMBL" id="RDW93490.1"/>
    </source>
</evidence>
<accession>A0A3D8T4M5</accession>
<gene>
    <name evidence="3" type="ORF">DSM5745_00812</name>
</gene>
<feature type="binding site" evidence="1">
    <location>
        <position position="434"/>
    </location>
    <ligand>
        <name>ATP</name>
        <dbReference type="ChEBI" id="CHEBI:30616"/>
    </ligand>
</feature>
<dbReference type="InterPro" id="IPR011009">
    <property type="entry name" value="Kinase-like_dom_sf"/>
</dbReference>
<dbReference type="SUPFAM" id="SSF56112">
    <property type="entry name" value="Protein kinase-like (PK-like)"/>
    <property type="match status" value="1"/>
</dbReference>
<comment type="caution">
    <text evidence="3">The sequence shown here is derived from an EMBL/GenBank/DDBJ whole genome shotgun (WGS) entry which is preliminary data.</text>
</comment>
<proteinExistence type="predicted"/>
<reference evidence="3 4" key="1">
    <citation type="journal article" date="2018" name="IMA Fungus">
        <title>IMA Genome-F 9: Draft genome sequence of Annulohypoxylon stygium, Aspergillus mulundensis, Berkeleyomyces basicola (syn. Thielaviopsis basicola), Ceratocystis smalleyi, two Cercospora beticola strains, Coleophoma cylindrospora, Fusarium fracticaudum, Phialophora cf. hyalina, and Morchella septimelata.</title>
        <authorList>
            <person name="Wingfield B.D."/>
            <person name="Bills G.F."/>
            <person name="Dong Y."/>
            <person name="Huang W."/>
            <person name="Nel W.J."/>
            <person name="Swalarsk-Parry B.S."/>
            <person name="Vaghefi N."/>
            <person name="Wilken P.M."/>
            <person name="An Z."/>
            <person name="de Beer Z.W."/>
            <person name="De Vos L."/>
            <person name="Chen L."/>
            <person name="Duong T.A."/>
            <person name="Gao Y."/>
            <person name="Hammerbacher A."/>
            <person name="Kikkert J.R."/>
            <person name="Li Y."/>
            <person name="Li H."/>
            <person name="Li K."/>
            <person name="Li Q."/>
            <person name="Liu X."/>
            <person name="Ma X."/>
            <person name="Naidoo K."/>
            <person name="Pethybridge S.J."/>
            <person name="Sun J."/>
            <person name="Steenkamp E.T."/>
            <person name="van der Nest M.A."/>
            <person name="van Wyk S."/>
            <person name="Wingfield M.J."/>
            <person name="Xiong C."/>
            <person name="Yue Q."/>
            <person name="Zhang X."/>
        </authorList>
    </citation>
    <scope>NUCLEOTIDE SEQUENCE [LARGE SCALE GENOMIC DNA]</scope>
    <source>
        <strain evidence="3 4">DSM 5745</strain>
    </source>
</reference>
<dbReference type="SMART" id="SM00220">
    <property type="entry name" value="S_TKc"/>
    <property type="match status" value="1"/>
</dbReference>
<dbReference type="InterPro" id="IPR021858">
    <property type="entry name" value="Fun_TF"/>
</dbReference>